<dbReference type="InterPro" id="IPR000873">
    <property type="entry name" value="AMP-dep_synth/lig_dom"/>
</dbReference>
<dbReference type="InterPro" id="IPR042099">
    <property type="entry name" value="ANL_N_sf"/>
</dbReference>
<feature type="domain" description="AMP-binding enzyme C-terminal" evidence="5">
    <location>
        <begin position="302"/>
        <end position="376"/>
    </location>
</feature>
<dbReference type="GO" id="GO:0008756">
    <property type="term" value="F:o-succinylbenzoate-CoA ligase activity"/>
    <property type="evidence" value="ECO:0007669"/>
    <property type="project" value="UniProtKB-EC"/>
</dbReference>
<feature type="compositionally biased region" description="Polar residues" evidence="3">
    <location>
        <begin position="382"/>
        <end position="398"/>
    </location>
</feature>
<sequence>MSALLHTFPIPAGTAVTSVLPTLERVLDGGGPPLLPVPEGDPKEIARLTRALHPDEPIDDVADAGDVALVMATSGTTGVPKGAMLTSRALRASGEATHRRLGGAGSWLLALPAHHIAGMQVLLRSLLAGETPVVVDVTAGFDPGDLPTAVATMSGPRRYTSLVPTQLVKALDHPGATEALASLDAVLLGGAATPAPLLRRALDAGIRVVRTYGMSETCGGCVYDGVPLDDATVRIADDSRVLLGGAMLASGYRGLPGHPAFAEPGWFRTDDAGTLSDGVLTIRGRLDEAISTGGLTVVPQVVEAVLLEHPGVRECAVLGVPDERLGQRVVAAVVPAEGFTPTVRELGDHVRAALDATAAPREVRLFDALPLRGPGKIDRNTLRTSWPGSTSEPTPAGS</sequence>
<dbReference type="Pfam" id="PF00501">
    <property type="entry name" value="AMP-binding"/>
    <property type="match status" value="1"/>
</dbReference>
<feature type="domain" description="AMP-dependent synthetase/ligase" evidence="4">
    <location>
        <begin position="56"/>
        <end position="230"/>
    </location>
</feature>
<evidence type="ECO:0000256" key="3">
    <source>
        <dbReference type="SAM" id="MobiDB-lite"/>
    </source>
</evidence>
<dbReference type="CDD" id="cd17630">
    <property type="entry name" value="OSB_MenE-like"/>
    <property type="match status" value="1"/>
</dbReference>
<accession>A0A438BH64</accession>
<dbReference type="PROSITE" id="PS00455">
    <property type="entry name" value="AMP_BINDING"/>
    <property type="match status" value="1"/>
</dbReference>
<protein>
    <submittedName>
        <fullName evidence="6">O-succinylbenzoate--CoA ligase</fullName>
        <ecNumber evidence="6">6.2.1.26</ecNumber>
    </submittedName>
</protein>
<evidence type="ECO:0000313" key="7">
    <source>
        <dbReference type="Proteomes" id="UP000286208"/>
    </source>
</evidence>
<dbReference type="RefSeq" id="WP_127915571.1">
    <property type="nucleotide sequence ID" value="NZ_RKLP01000003.1"/>
</dbReference>
<name>A0A438BH64_9NOCA</name>
<dbReference type="SUPFAM" id="SSF56801">
    <property type="entry name" value="Acetyl-CoA synthetase-like"/>
    <property type="match status" value="1"/>
</dbReference>
<dbReference type="InterPro" id="IPR025110">
    <property type="entry name" value="AMP-bd_C"/>
</dbReference>
<dbReference type="AlphaFoldDB" id="A0A438BH64"/>
<dbReference type="Gene3D" id="3.30.300.30">
    <property type="match status" value="1"/>
</dbReference>
<keyword evidence="2 6" id="KW-0436">Ligase</keyword>
<dbReference type="GO" id="GO:0031956">
    <property type="term" value="F:medium-chain fatty acid-CoA ligase activity"/>
    <property type="evidence" value="ECO:0007669"/>
    <property type="project" value="TreeGrafter"/>
</dbReference>
<dbReference type="Gene3D" id="3.40.50.12780">
    <property type="entry name" value="N-terminal domain of ligase-like"/>
    <property type="match status" value="1"/>
</dbReference>
<keyword evidence="7" id="KW-1185">Reference proteome</keyword>
<organism evidence="6 7">
    <name type="scientific">Prescottella agglutinans</name>
    <dbReference type="NCBI Taxonomy" id="1644129"/>
    <lineage>
        <taxon>Bacteria</taxon>
        <taxon>Bacillati</taxon>
        <taxon>Actinomycetota</taxon>
        <taxon>Actinomycetes</taxon>
        <taxon>Mycobacteriales</taxon>
        <taxon>Nocardiaceae</taxon>
        <taxon>Prescottella</taxon>
    </lineage>
</organism>
<dbReference type="Pfam" id="PF13193">
    <property type="entry name" value="AMP-binding_C"/>
    <property type="match status" value="1"/>
</dbReference>
<comment type="similarity">
    <text evidence="1">Belongs to the ATP-dependent AMP-binding enzyme family.</text>
</comment>
<dbReference type="InterPro" id="IPR020845">
    <property type="entry name" value="AMP-binding_CS"/>
</dbReference>
<dbReference type="Proteomes" id="UP000286208">
    <property type="component" value="Unassembled WGS sequence"/>
</dbReference>
<dbReference type="NCBIfam" id="NF005877">
    <property type="entry name" value="PRK07824.1"/>
    <property type="match status" value="1"/>
</dbReference>
<dbReference type="InterPro" id="IPR045851">
    <property type="entry name" value="AMP-bd_C_sf"/>
</dbReference>
<evidence type="ECO:0000259" key="4">
    <source>
        <dbReference type="Pfam" id="PF00501"/>
    </source>
</evidence>
<dbReference type="PANTHER" id="PTHR43201:SF5">
    <property type="entry name" value="MEDIUM-CHAIN ACYL-COA LIGASE ACSF2, MITOCHONDRIAL"/>
    <property type="match status" value="1"/>
</dbReference>
<comment type="caution">
    <text evidence="6">The sequence shown here is derived from an EMBL/GenBank/DDBJ whole genome shotgun (WGS) entry which is preliminary data.</text>
</comment>
<reference evidence="6 7" key="1">
    <citation type="submission" date="2018-11" db="EMBL/GenBank/DDBJ databases">
        <title>Rhodococcus spongicola sp. nov. and Rhodococcus xishaensis sp. nov. from marine sponges.</title>
        <authorList>
            <person name="Li L."/>
            <person name="Lin H.W."/>
        </authorList>
    </citation>
    <scope>NUCLEOTIDE SEQUENCE [LARGE SCALE GENOMIC DNA]</scope>
    <source>
        <strain evidence="6 7">CCTCC AB2014297</strain>
    </source>
</reference>
<evidence type="ECO:0000256" key="1">
    <source>
        <dbReference type="ARBA" id="ARBA00006432"/>
    </source>
</evidence>
<dbReference type="EC" id="6.2.1.26" evidence="6"/>
<dbReference type="PANTHER" id="PTHR43201">
    <property type="entry name" value="ACYL-COA SYNTHETASE"/>
    <property type="match status" value="1"/>
</dbReference>
<dbReference type="EMBL" id="RKLP01000003">
    <property type="protein sequence ID" value="RVW10181.1"/>
    <property type="molecule type" value="Genomic_DNA"/>
</dbReference>
<gene>
    <name evidence="6" type="ORF">EGT67_08215</name>
</gene>
<dbReference type="GO" id="GO:0006631">
    <property type="term" value="P:fatty acid metabolic process"/>
    <property type="evidence" value="ECO:0007669"/>
    <property type="project" value="TreeGrafter"/>
</dbReference>
<evidence type="ECO:0000259" key="5">
    <source>
        <dbReference type="Pfam" id="PF13193"/>
    </source>
</evidence>
<evidence type="ECO:0000313" key="6">
    <source>
        <dbReference type="EMBL" id="RVW10181.1"/>
    </source>
</evidence>
<feature type="region of interest" description="Disordered" evidence="3">
    <location>
        <begin position="378"/>
        <end position="398"/>
    </location>
</feature>
<dbReference type="OrthoDB" id="9803968at2"/>
<evidence type="ECO:0000256" key="2">
    <source>
        <dbReference type="ARBA" id="ARBA00022598"/>
    </source>
</evidence>
<proteinExistence type="inferred from homology"/>